<dbReference type="PANTHER" id="PTHR24240">
    <property type="entry name" value="OPSIN"/>
    <property type="match status" value="1"/>
</dbReference>
<name>A0A8B6HKS0_MYTGA</name>
<keyword evidence="5 9" id="KW-0472">Membrane</keyword>
<organism evidence="12 13">
    <name type="scientific">Mytilus galloprovincialis</name>
    <name type="common">Mediterranean mussel</name>
    <dbReference type="NCBI Taxonomy" id="29158"/>
    <lineage>
        <taxon>Eukaryota</taxon>
        <taxon>Metazoa</taxon>
        <taxon>Spiralia</taxon>
        <taxon>Lophotrochozoa</taxon>
        <taxon>Mollusca</taxon>
        <taxon>Bivalvia</taxon>
        <taxon>Autobranchia</taxon>
        <taxon>Pteriomorphia</taxon>
        <taxon>Mytilida</taxon>
        <taxon>Mytiloidea</taxon>
        <taxon>Mytilidae</taxon>
        <taxon>Mytilinae</taxon>
        <taxon>Mytilus</taxon>
    </lineage>
</organism>
<keyword evidence="13" id="KW-1185">Reference proteome</keyword>
<keyword evidence="4" id="KW-0297">G-protein coupled receptor</keyword>
<feature type="transmembrane region" description="Helical" evidence="9">
    <location>
        <begin position="147"/>
        <end position="168"/>
    </location>
</feature>
<comment type="caution">
    <text evidence="12">The sequence shown here is derived from an EMBL/GenBank/DDBJ whole genome shotgun (WGS) entry which is preliminary data.</text>
</comment>
<evidence type="ECO:0000256" key="6">
    <source>
        <dbReference type="ARBA" id="ARBA00023170"/>
    </source>
</evidence>
<evidence type="ECO:0000256" key="2">
    <source>
        <dbReference type="ARBA" id="ARBA00022692"/>
    </source>
</evidence>
<dbReference type="Pfam" id="PF00001">
    <property type="entry name" value="7tm_1"/>
    <property type="match status" value="1"/>
</dbReference>
<keyword evidence="10" id="KW-0732">Signal</keyword>
<dbReference type="Gene3D" id="1.20.1070.10">
    <property type="entry name" value="Rhodopsin 7-helix transmembrane proteins"/>
    <property type="match status" value="1"/>
</dbReference>
<feature type="domain" description="G-protein coupled receptors family 1 profile" evidence="11">
    <location>
        <begin position="1"/>
        <end position="167"/>
    </location>
</feature>
<dbReference type="Proteomes" id="UP000596742">
    <property type="component" value="Unassembled WGS sequence"/>
</dbReference>
<evidence type="ECO:0000256" key="5">
    <source>
        <dbReference type="ARBA" id="ARBA00023136"/>
    </source>
</evidence>
<dbReference type="PROSITE" id="PS50262">
    <property type="entry name" value="G_PROTEIN_RECEP_F1_2"/>
    <property type="match status" value="1"/>
</dbReference>
<evidence type="ECO:0000256" key="9">
    <source>
        <dbReference type="SAM" id="Phobius"/>
    </source>
</evidence>
<feature type="chain" id="PRO_5033052232" description="G-protein coupled receptors family 1 profile domain-containing protein" evidence="10">
    <location>
        <begin position="19"/>
        <end position="278"/>
    </location>
</feature>
<keyword evidence="7" id="KW-0807">Transducer</keyword>
<evidence type="ECO:0000256" key="10">
    <source>
        <dbReference type="SAM" id="SignalP"/>
    </source>
</evidence>
<reference evidence="12" key="1">
    <citation type="submission" date="2018-11" db="EMBL/GenBank/DDBJ databases">
        <authorList>
            <person name="Alioto T."/>
            <person name="Alioto T."/>
        </authorList>
    </citation>
    <scope>NUCLEOTIDE SEQUENCE</scope>
</reference>
<evidence type="ECO:0000256" key="4">
    <source>
        <dbReference type="ARBA" id="ARBA00023040"/>
    </source>
</evidence>
<dbReference type="EMBL" id="UYJE01010220">
    <property type="protein sequence ID" value="VDI81005.1"/>
    <property type="molecule type" value="Genomic_DNA"/>
</dbReference>
<gene>
    <name evidence="12" type="ORF">MGAL_10B074034</name>
</gene>
<feature type="signal peptide" evidence="10">
    <location>
        <begin position="1"/>
        <end position="18"/>
    </location>
</feature>
<keyword evidence="2 9" id="KW-0812">Transmembrane</keyword>
<evidence type="ECO:0000256" key="7">
    <source>
        <dbReference type="ARBA" id="ARBA00023224"/>
    </source>
</evidence>
<dbReference type="OrthoDB" id="2101615at2759"/>
<evidence type="ECO:0000313" key="12">
    <source>
        <dbReference type="EMBL" id="VDI81005.1"/>
    </source>
</evidence>
<feature type="compositionally biased region" description="Polar residues" evidence="8">
    <location>
        <begin position="214"/>
        <end position="226"/>
    </location>
</feature>
<keyword evidence="6" id="KW-0675">Receptor</keyword>
<dbReference type="GO" id="GO:0016020">
    <property type="term" value="C:membrane"/>
    <property type="evidence" value="ECO:0007669"/>
    <property type="project" value="UniProtKB-SubCell"/>
</dbReference>
<feature type="transmembrane region" description="Helical" evidence="9">
    <location>
        <begin position="51"/>
        <end position="76"/>
    </location>
</feature>
<feature type="transmembrane region" description="Helical" evidence="9">
    <location>
        <begin position="111"/>
        <end position="135"/>
    </location>
</feature>
<feature type="region of interest" description="Disordered" evidence="8">
    <location>
        <begin position="214"/>
        <end position="239"/>
    </location>
</feature>
<evidence type="ECO:0000259" key="11">
    <source>
        <dbReference type="PROSITE" id="PS50262"/>
    </source>
</evidence>
<dbReference type="GO" id="GO:0004930">
    <property type="term" value="F:G protein-coupled receptor activity"/>
    <property type="evidence" value="ECO:0007669"/>
    <property type="project" value="UniProtKB-KW"/>
</dbReference>
<dbReference type="InterPro" id="IPR050125">
    <property type="entry name" value="GPCR_opsins"/>
</dbReference>
<sequence length="278" mass="31120">MTVIIFLTVSCLITLGLAISPFVGWNQYTYEGVGTSCAIDLVGENNNGQSFVLTICAIYFAVPVFSMLFAYGSIYAKVSKDYKAKLGYSRRKDSVVKRKEFRKKLSIEQELAVTLIIIIGSFLICYTPYAFVLLWKVLSKNPEIDPIAMAIPAMITKIAGIFTPFVYLSKNKVFREHMSNVYPCFKSRNRVHACENIEQPAVTTVNTIDERVSVNQSETKQGNSSKQLDDRKSSLIKKKTGKIDETGSLMISDVHSTVAVYTVDKSDIYDNQKESSFS</sequence>
<dbReference type="PRINTS" id="PR00237">
    <property type="entry name" value="GPCRRHODOPSN"/>
</dbReference>
<keyword evidence="3 9" id="KW-1133">Transmembrane helix</keyword>
<dbReference type="InterPro" id="IPR000276">
    <property type="entry name" value="GPCR_Rhodpsn"/>
</dbReference>
<dbReference type="InterPro" id="IPR017452">
    <property type="entry name" value="GPCR_Rhodpsn_7TM"/>
</dbReference>
<evidence type="ECO:0000256" key="8">
    <source>
        <dbReference type="SAM" id="MobiDB-lite"/>
    </source>
</evidence>
<evidence type="ECO:0000256" key="3">
    <source>
        <dbReference type="ARBA" id="ARBA00022989"/>
    </source>
</evidence>
<proteinExistence type="predicted"/>
<accession>A0A8B6HKS0</accession>
<dbReference type="AlphaFoldDB" id="A0A8B6HKS0"/>
<dbReference type="SUPFAM" id="SSF81321">
    <property type="entry name" value="Family A G protein-coupled receptor-like"/>
    <property type="match status" value="1"/>
</dbReference>
<protein>
    <recommendedName>
        <fullName evidence="11">G-protein coupled receptors family 1 profile domain-containing protein</fullName>
    </recommendedName>
</protein>
<comment type="subcellular location">
    <subcellularLocation>
        <location evidence="1">Membrane</location>
        <topology evidence="1">Multi-pass membrane protein</topology>
    </subcellularLocation>
</comment>
<evidence type="ECO:0000256" key="1">
    <source>
        <dbReference type="ARBA" id="ARBA00004141"/>
    </source>
</evidence>
<evidence type="ECO:0000313" key="13">
    <source>
        <dbReference type="Proteomes" id="UP000596742"/>
    </source>
</evidence>